<accession>A0A3E0X138</accession>
<sequence length="287" mass="32042">MSEKAIAKPSAFVRFFWLMQRVTPAKSAFFKFFYNALMRRLPADEVTFLNYGYIDPSRKDAAAMSKDGDKEALQRGLYDRVLSNISLAGKDVLEVGCGRGGGAAYLASTRQPARIEGVDLSPEQVAFCQGRHRFENLSFGCANAIALPYPSDSFDVVLNVESSHCYQSVQDFYREAFRVLRSGGYFLYADFNPYGSKDIPENPIENLARRLKEEGFSLVEAVDITKGVLAALDVADEEKRHLIERATTLSFMRKNLADFAALRGSTVYDKFLTGESTYFAFVAQKPG</sequence>
<evidence type="ECO:0000259" key="2">
    <source>
        <dbReference type="Pfam" id="PF08241"/>
    </source>
</evidence>
<dbReference type="PANTHER" id="PTHR44068">
    <property type="entry name" value="ZGC:194242"/>
    <property type="match status" value="1"/>
</dbReference>
<gene>
    <name evidence="3" type="ORF">CAL65_08130</name>
</gene>
<dbReference type="CDD" id="cd02440">
    <property type="entry name" value="AdoMet_MTases"/>
    <property type="match status" value="1"/>
</dbReference>
<evidence type="ECO:0000313" key="4">
    <source>
        <dbReference type="Proteomes" id="UP000256763"/>
    </source>
</evidence>
<dbReference type="InterPro" id="IPR029063">
    <property type="entry name" value="SAM-dependent_MTases_sf"/>
</dbReference>
<evidence type="ECO:0000313" key="3">
    <source>
        <dbReference type="EMBL" id="RFA37887.1"/>
    </source>
</evidence>
<dbReference type="SUPFAM" id="SSF53335">
    <property type="entry name" value="S-adenosyl-L-methionine-dependent methyltransferases"/>
    <property type="match status" value="1"/>
</dbReference>
<dbReference type="GO" id="GO:0008757">
    <property type="term" value="F:S-adenosylmethionine-dependent methyltransferase activity"/>
    <property type="evidence" value="ECO:0007669"/>
    <property type="project" value="InterPro"/>
</dbReference>
<dbReference type="InterPro" id="IPR050447">
    <property type="entry name" value="Erg6_SMT_methyltransf"/>
</dbReference>
<comment type="caution">
    <text evidence="3">The sequence shown here is derived from an EMBL/GenBank/DDBJ whole genome shotgun (WGS) entry which is preliminary data.</text>
</comment>
<dbReference type="InterPro" id="IPR013216">
    <property type="entry name" value="Methyltransf_11"/>
</dbReference>
<dbReference type="RefSeq" id="WP_116301598.1">
    <property type="nucleotide sequence ID" value="NZ_NFZV01000005.1"/>
</dbReference>
<proteinExistence type="predicted"/>
<evidence type="ECO:0000256" key="1">
    <source>
        <dbReference type="ARBA" id="ARBA00022679"/>
    </source>
</evidence>
<organism evidence="3 4">
    <name type="scientific">Alkalilimnicola ehrlichii</name>
    <dbReference type="NCBI Taxonomy" id="351052"/>
    <lineage>
        <taxon>Bacteria</taxon>
        <taxon>Pseudomonadati</taxon>
        <taxon>Pseudomonadota</taxon>
        <taxon>Gammaproteobacteria</taxon>
        <taxon>Chromatiales</taxon>
        <taxon>Ectothiorhodospiraceae</taxon>
        <taxon>Alkalilimnicola</taxon>
    </lineage>
</organism>
<name>A0A3E0X138_9GAMM</name>
<reference evidence="4" key="1">
    <citation type="submission" date="2017-05" db="EMBL/GenBank/DDBJ databases">
        <authorList>
            <person name="Sharma S."/>
            <person name="Sidhu C."/>
            <person name="Pinnaka A.K."/>
        </authorList>
    </citation>
    <scope>NUCLEOTIDE SEQUENCE [LARGE SCALE GENOMIC DNA]</scope>
    <source>
        <strain evidence="4">AK93</strain>
    </source>
</reference>
<dbReference type="Proteomes" id="UP000256763">
    <property type="component" value="Unassembled WGS sequence"/>
</dbReference>
<dbReference type="EMBL" id="NFZW01000006">
    <property type="protein sequence ID" value="RFA37887.1"/>
    <property type="molecule type" value="Genomic_DNA"/>
</dbReference>
<feature type="domain" description="Methyltransferase type 11" evidence="2">
    <location>
        <begin position="93"/>
        <end position="187"/>
    </location>
</feature>
<keyword evidence="1" id="KW-0808">Transferase</keyword>
<protein>
    <recommendedName>
        <fullName evidence="2">Methyltransferase type 11 domain-containing protein</fullName>
    </recommendedName>
</protein>
<dbReference type="Gene3D" id="3.40.50.150">
    <property type="entry name" value="Vaccinia Virus protein VP39"/>
    <property type="match status" value="1"/>
</dbReference>
<dbReference type="PANTHER" id="PTHR44068:SF11">
    <property type="entry name" value="GERANYL DIPHOSPHATE 2-C-METHYLTRANSFERASE"/>
    <property type="match status" value="1"/>
</dbReference>
<dbReference type="OrthoDB" id="9772751at2"/>
<dbReference type="Pfam" id="PF08241">
    <property type="entry name" value="Methyltransf_11"/>
    <property type="match status" value="1"/>
</dbReference>
<keyword evidence="4" id="KW-1185">Reference proteome</keyword>
<dbReference type="AlphaFoldDB" id="A0A3E0X138"/>